<evidence type="ECO:0000313" key="1">
    <source>
        <dbReference type="EMBL" id="CAA2624760.1"/>
    </source>
</evidence>
<protein>
    <submittedName>
        <fullName evidence="1">Uncharacterized protein</fullName>
    </submittedName>
</protein>
<dbReference type="AlphaFoldDB" id="A0A7I8J2A4"/>
<keyword evidence="2" id="KW-1185">Reference proteome</keyword>
<name>A0A7I8J2A4_SPIIN</name>
<proteinExistence type="predicted"/>
<dbReference type="EMBL" id="CACRZD030000008">
    <property type="protein sequence ID" value="CAA6664189.1"/>
    <property type="molecule type" value="Genomic_DNA"/>
</dbReference>
<dbReference type="Proteomes" id="UP001189122">
    <property type="component" value="Unassembled WGS sequence"/>
</dbReference>
<dbReference type="EMBL" id="LR743595">
    <property type="protein sequence ID" value="CAA2624760.1"/>
    <property type="molecule type" value="Genomic_DNA"/>
</dbReference>
<sequence length="31" mass="3533">MPEWRCTEWILLFDPASKVCFGRGEKCAVGC</sequence>
<reference evidence="1 2" key="1">
    <citation type="submission" date="2019-12" db="EMBL/GenBank/DDBJ databases">
        <authorList>
            <person name="Scholz U."/>
            <person name="Mascher M."/>
            <person name="Fiebig A."/>
        </authorList>
    </citation>
    <scope>NUCLEOTIDE SEQUENCE</scope>
</reference>
<gene>
    <name evidence="1" type="ORF">SI7747_08010578</name>
</gene>
<accession>A0A7I8J2A4</accession>
<evidence type="ECO:0000313" key="2">
    <source>
        <dbReference type="Proteomes" id="UP001189122"/>
    </source>
</evidence>
<organism evidence="1">
    <name type="scientific">Spirodela intermedia</name>
    <name type="common">Intermediate duckweed</name>
    <dbReference type="NCBI Taxonomy" id="51605"/>
    <lineage>
        <taxon>Eukaryota</taxon>
        <taxon>Viridiplantae</taxon>
        <taxon>Streptophyta</taxon>
        <taxon>Embryophyta</taxon>
        <taxon>Tracheophyta</taxon>
        <taxon>Spermatophyta</taxon>
        <taxon>Magnoliopsida</taxon>
        <taxon>Liliopsida</taxon>
        <taxon>Araceae</taxon>
        <taxon>Lemnoideae</taxon>
        <taxon>Spirodela</taxon>
    </lineage>
</organism>